<evidence type="ECO:0000256" key="5">
    <source>
        <dbReference type="ARBA" id="ARBA00022840"/>
    </source>
</evidence>
<dbReference type="Pfam" id="PF08276">
    <property type="entry name" value="PAN_2"/>
    <property type="match status" value="1"/>
</dbReference>
<evidence type="ECO:0000313" key="9">
    <source>
        <dbReference type="EnsemblPlants" id="Kaladp0095s0360.1.v1.1"/>
    </source>
</evidence>
<dbReference type="Gene3D" id="3.30.200.20">
    <property type="entry name" value="Phosphorylase Kinase, domain 1"/>
    <property type="match status" value="1"/>
</dbReference>
<dbReference type="FunFam" id="1.10.510.10:FF:001019">
    <property type="entry name" value="G-type lectin S-receptor-like serine/threonine-protein kinase B120"/>
    <property type="match status" value="1"/>
</dbReference>
<feature type="transmembrane region" description="Helical" evidence="7">
    <location>
        <begin position="160"/>
        <end position="181"/>
    </location>
</feature>
<dbReference type="PANTHER" id="PTHR27002:SF1082">
    <property type="entry name" value="OS06G0693000 PROTEIN"/>
    <property type="match status" value="1"/>
</dbReference>
<accession>A0A7N0UZY7</accession>
<dbReference type="GO" id="GO:0004674">
    <property type="term" value="F:protein serine/threonine kinase activity"/>
    <property type="evidence" value="ECO:0007669"/>
    <property type="project" value="UniProtKB-KW"/>
</dbReference>
<evidence type="ECO:0000256" key="3">
    <source>
        <dbReference type="ARBA" id="ARBA00022741"/>
    </source>
</evidence>
<keyword evidence="4" id="KW-0418">Kinase</keyword>
<evidence type="ECO:0000256" key="4">
    <source>
        <dbReference type="ARBA" id="ARBA00022777"/>
    </source>
</evidence>
<dbReference type="EnsemblPlants" id="Kaladp0095s0360.1.v1.1">
    <property type="protein sequence ID" value="Kaladp0095s0360.1.v1.1"/>
    <property type="gene ID" value="Kaladp0095s0360.v1.1"/>
</dbReference>
<organism evidence="9 10">
    <name type="scientific">Kalanchoe fedtschenkoi</name>
    <name type="common">Lavender scallops</name>
    <name type="synonym">South American air plant</name>
    <dbReference type="NCBI Taxonomy" id="63787"/>
    <lineage>
        <taxon>Eukaryota</taxon>
        <taxon>Viridiplantae</taxon>
        <taxon>Streptophyta</taxon>
        <taxon>Embryophyta</taxon>
        <taxon>Tracheophyta</taxon>
        <taxon>Spermatophyta</taxon>
        <taxon>Magnoliopsida</taxon>
        <taxon>eudicotyledons</taxon>
        <taxon>Gunneridae</taxon>
        <taxon>Pentapetalae</taxon>
        <taxon>Saxifragales</taxon>
        <taxon>Crassulaceae</taxon>
        <taxon>Kalanchoe</taxon>
    </lineage>
</organism>
<dbReference type="PANTHER" id="PTHR27002">
    <property type="entry name" value="RECEPTOR-LIKE SERINE/THREONINE-PROTEIN KINASE SD1-8"/>
    <property type="match status" value="1"/>
</dbReference>
<keyword evidence="7" id="KW-0472">Membrane</keyword>
<dbReference type="Gramene" id="Kaladp0095s0360.1.v1.1">
    <property type="protein sequence ID" value="Kaladp0095s0360.1.v1.1"/>
    <property type="gene ID" value="Kaladp0095s0360.v1.1"/>
</dbReference>
<keyword evidence="7" id="KW-0812">Transmembrane</keyword>
<evidence type="ECO:0000313" key="10">
    <source>
        <dbReference type="Proteomes" id="UP000594263"/>
    </source>
</evidence>
<dbReference type="CDD" id="cd01098">
    <property type="entry name" value="PAN_AP_plant"/>
    <property type="match status" value="1"/>
</dbReference>
<feature type="region of interest" description="Disordered" evidence="6">
    <location>
        <begin position="561"/>
        <end position="581"/>
    </location>
</feature>
<feature type="transmembrane region" description="Helical" evidence="7">
    <location>
        <begin position="494"/>
        <end position="518"/>
    </location>
</feature>
<protein>
    <recommendedName>
        <fullName evidence="8">Protein kinase domain-containing protein</fullName>
    </recommendedName>
</protein>
<reference evidence="9" key="1">
    <citation type="submission" date="2021-01" db="UniProtKB">
        <authorList>
            <consortium name="EnsemblPlants"/>
        </authorList>
    </citation>
    <scope>IDENTIFICATION</scope>
</reference>
<evidence type="ECO:0000256" key="1">
    <source>
        <dbReference type="ARBA" id="ARBA00022527"/>
    </source>
</evidence>
<dbReference type="AlphaFoldDB" id="A0A7N0UZY7"/>
<keyword evidence="7" id="KW-1133">Transmembrane helix</keyword>
<dbReference type="InterPro" id="IPR003609">
    <property type="entry name" value="Pan_app"/>
</dbReference>
<feature type="domain" description="Protein kinase" evidence="8">
    <location>
        <begin position="235"/>
        <end position="581"/>
    </location>
</feature>
<keyword evidence="2" id="KW-0808">Transferase</keyword>
<dbReference type="GO" id="GO:0005524">
    <property type="term" value="F:ATP binding"/>
    <property type="evidence" value="ECO:0007669"/>
    <property type="project" value="UniProtKB-KW"/>
</dbReference>
<keyword evidence="5" id="KW-0067">ATP-binding</keyword>
<dbReference type="Proteomes" id="UP000594263">
    <property type="component" value="Unplaced"/>
</dbReference>
<evidence type="ECO:0000256" key="6">
    <source>
        <dbReference type="SAM" id="MobiDB-lite"/>
    </source>
</evidence>
<dbReference type="PROSITE" id="PS00108">
    <property type="entry name" value="PROTEIN_KINASE_ST"/>
    <property type="match status" value="1"/>
</dbReference>
<dbReference type="GO" id="GO:0005886">
    <property type="term" value="C:plasma membrane"/>
    <property type="evidence" value="ECO:0007669"/>
    <property type="project" value="TreeGrafter"/>
</dbReference>
<dbReference type="InterPro" id="IPR008271">
    <property type="entry name" value="Ser/Thr_kinase_AS"/>
</dbReference>
<dbReference type="InterPro" id="IPR011009">
    <property type="entry name" value="Kinase-like_dom_sf"/>
</dbReference>
<dbReference type="InterPro" id="IPR000719">
    <property type="entry name" value="Prot_kinase_dom"/>
</dbReference>
<dbReference type="SUPFAM" id="SSF56112">
    <property type="entry name" value="Protein kinase-like (PK-like)"/>
    <property type="match status" value="1"/>
</dbReference>
<name>A0A7N0UZY7_KALFE</name>
<evidence type="ECO:0000256" key="2">
    <source>
        <dbReference type="ARBA" id="ARBA00022679"/>
    </source>
</evidence>
<dbReference type="Gene3D" id="1.10.510.10">
    <property type="entry name" value="Transferase(Phosphotransferase) domain 1"/>
    <property type="match status" value="2"/>
</dbReference>
<evidence type="ECO:0000259" key="8">
    <source>
        <dbReference type="PROSITE" id="PS50011"/>
    </source>
</evidence>
<keyword evidence="1" id="KW-0723">Serine/threonine-protein kinase</keyword>
<dbReference type="PROSITE" id="PS50011">
    <property type="entry name" value="PROTEIN_KINASE_DOM"/>
    <property type="match status" value="1"/>
</dbReference>
<proteinExistence type="predicted"/>
<dbReference type="Pfam" id="PF00069">
    <property type="entry name" value="Pkinase"/>
    <property type="match status" value="1"/>
</dbReference>
<dbReference type="OMA" id="DKAWNLW"/>
<keyword evidence="10" id="KW-1185">Reference proteome</keyword>
<evidence type="ECO:0000256" key="7">
    <source>
        <dbReference type="SAM" id="Phobius"/>
    </source>
</evidence>
<sequence length="581" mass="66922">MQNGENDLTRRRPRQLTIVDVASMSATATTRPSPNLNFVFYFNRSFLSEPAAWGKLKWIFDRNIDEVTDVQAEEWSMRNWTGGCVRRTQLKCQRLNNGSSVGENIKDDGFLRLQMMKAPDFPENCSCLAYAYDIGIGCMTWSQELIDLQRFSDKMRDYKATIISVSVLGTVFIVPALYVALRWNIRRRKGRKRVSAEVLLLSDIGYAATVHSDHAELHEMPLFSFTLLATATGDFDAAKKLGQGGFGPVYKGTLADGKQIAVKRLSASSGQGLAEFMNEHRNLVRLLGCCVERGEKMLVYEYMPNKSLDSYIFDPLEREKLEWRKRCEIIEGIGRGLLNLHRDSRMRIIHRDLKPGNILLDDELNPKISDFGLARILHSNQDQARTIRVVAHISGRRNTSFYQDDRSLTLLGFAWNMWNEERIESLIDPALSNANVGLEILRCIHIGLLCVQELAGDRPCMSPVLSMLNTEILDLPHPMHTQSCHKLYHIRPVIFFQIWFFRFIVYHCLSFLFFILIFSRFRTAKIPIIFAVRNCEKLHVIFAVKKSLFFNNENNMNFHSSELRKGQNEKQTKRSFKNDRE</sequence>
<keyword evidence="3" id="KW-0547">Nucleotide-binding</keyword>
<dbReference type="SMART" id="SM00220">
    <property type="entry name" value="S_TKc"/>
    <property type="match status" value="1"/>
</dbReference>